<dbReference type="Pfam" id="PF20401">
    <property type="entry name" value="Rhomboid_2"/>
    <property type="match status" value="1"/>
</dbReference>
<dbReference type="KEGG" id="msei:MSEDJ_21590"/>
<dbReference type="InterPro" id="IPR046862">
    <property type="entry name" value="Rhomboid_2"/>
</dbReference>
<organism evidence="1 2">
    <name type="scientific">Mycolicibacterium sediminis</name>
    <dbReference type="NCBI Taxonomy" id="1286180"/>
    <lineage>
        <taxon>Bacteria</taxon>
        <taxon>Bacillati</taxon>
        <taxon>Actinomycetota</taxon>
        <taxon>Actinomycetes</taxon>
        <taxon>Mycobacteriales</taxon>
        <taxon>Mycobacteriaceae</taxon>
        <taxon>Mycolicibacterium</taxon>
    </lineage>
</organism>
<evidence type="ECO:0000313" key="1">
    <source>
        <dbReference type="EMBL" id="BBY28063.1"/>
    </source>
</evidence>
<protein>
    <recommendedName>
        <fullName evidence="3">Rhomboid family intramembrane serine protease</fullName>
    </recommendedName>
</protein>
<proteinExistence type="predicted"/>
<accession>A0A7I7QNW8</accession>
<gene>
    <name evidence="1" type="ORF">MSEDJ_21590</name>
</gene>
<reference evidence="1 2" key="1">
    <citation type="journal article" date="2019" name="Emerg. Microbes Infect.">
        <title>Comprehensive subspecies identification of 175 nontuberculous mycobacteria species based on 7547 genomic profiles.</title>
        <authorList>
            <person name="Matsumoto Y."/>
            <person name="Kinjo T."/>
            <person name="Motooka D."/>
            <person name="Nabeya D."/>
            <person name="Jung N."/>
            <person name="Uechi K."/>
            <person name="Horii T."/>
            <person name="Iida T."/>
            <person name="Fujita J."/>
            <person name="Nakamura S."/>
        </authorList>
    </citation>
    <scope>NUCLEOTIDE SEQUENCE [LARGE SCALE GENOMIC DNA]</scope>
    <source>
        <strain evidence="1 2">JCM 17899</strain>
    </source>
</reference>
<keyword evidence="2" id="KW-1185">Reference proteome</keyword>
<dbReference type="EMBL" id="AP022588">
    <property type="protein sequence ID" value="BBY28063.1"/>
    <property type="molecule type" value="Genomic_DNA"/>
</dbReference>
<dbReference type="RefSeq" id="WP_163796858.1">
    <property type="nucleotide sequence ID" value="NZ_AP022588.1"/>
</dbReference>
<name>A0A7I7QNW8_9MYCO</name>
<evidence type="ECO:0000313" key="2">
    <source>
        <dbReference type="Proteomes" id="UP000467193"/>
    </source>
</evidence>
<sequence>MVRAVGSAPLTVAWLAILVATTRRQQAAGRRGSKRIQREHSTNLQKLSTEPSRVLVTSAFYLDGRSWWPYVPVFAGVVAPAERRLGSLRWLLVGALAHVGATYVGQGHLLARIRRGSAPRRLVNARDVGVSYVVLGLAGALSGYVPRAWRTRTQLVVGGALAVNAAARPTATEVGHLSAFAIGLAVSPWVPDRDARPYPDLASLSPREQT</sequence>
<dbReference type="Proteomes" id="UP000467193">
    <property type="component" value="Chromosome"/>
</dbReference>
<dbReference type="AlphaFoldDB" id="A0A7I7QNW8"/>
<evidence type="ECO:0008006" key="3">
    <source>
        <dbReference type="Google" id="ProtNLM"/>
    </source>
</evidence>